<protein>
    <submittedName>
        <fullName evidence="3">FusB/FusC family EF-G-binding protein</fullName>
    </submittedName>
</protein>
<comment type="caution">
    <text evidence="3">The sequence shown here is derived from an EMBL/GenBank/DDBJ whole genome shotgun (WGS) entry which is preliminary data.</text>
</comment>
<feature type="domain" description="Elongation factor G-binding protein N-terminal" evidence="1">
    <location>
        <begin position="5"/>
        <end position="86"/>
    </location>
</feature>
<dbReference type="InterPro" id="IPR038344">
    <property type="entry name" value="EF-G_N_sf"/>
</dbReference>
<organism evidence="3 4">
    <name type="scientific">Paenibacillus gyeongsangnamensis</name>
    <dbReference type="NCBI Taxonomy" id="3388067"/>
    <lineage>
        <taxon>Bacteria</taxon>
        <taxon>Bacillati</taxon>
        <taxon>Bacillota</taxon>
        <taxon>Bacilli</taxon>
        <taxon>Bacillales</taxon>
        <taxon>Paenibacillaceae</taxon>
        <taxon>Paenibacillus</taxon>
    </lineage>
</organism>
<proteinExistence type="predicted"/>
<dbReference type="Gene3D" id="1.20.1280.250">
    <property type="match status" value="1"/>
</dbReference>
<dbReference type="RefSeq" id="WP_269880327.1">
    <property type="nucleotide sequence ID" value="NZ_JAQAGZ010000003.1"/>
</dbReference>
<sequence length="220" mass="24937">MVKPFIRNHQYNLIKKQVGLLQNACNTVSDPKVVESVRYSAQSKIIEAFPDTTELQKQTLEQIAALRTPGEFQNYLHSLEPYMAPFSELTGKQLNKLFPKIKKLKAPDLTAIDYRYVTYVGWVDIATNRLFLVYHLNGQFVGIEGRYTPTNKGVCFLCNRHEDVALFTAVSKSKPANASPDYYKAIGNYLCVNSDVCNKNITDVTALERFVQEVAGYHES</sequence>
<name>A0ABT4Q4Z0_9BACL</name>
<evidence type="ECO:0000259" key="2">
    <source>
        <dbReference type="Pfam" id="PF16571"/>
    </source>
</evidence>
<dbReference type="InterPro" id="IPR032330">
    <property type="entry name" value="EF-G-binding_C"/>
</dbReference>
<dbReference type="Pfam" id="PF07299">
    <property type="entry name" value="EF-G-binding_N"/>
    <property type="match status" value="1"/>
</dbReference>
<evidence type="ECO:0000313" key="3">
    <source>
        <dbReference type="EMBL" id="MCZ8511932.1"/>
    </source>
</evidence>
<dbReference type="Pfam" id="PF16571">
    <property type="entry name" value="FBP_C"/>
    <property type="match status" value="1"/>
</dbReference>
<dbReference type="InterPro" id="IPR010841">
    <property type="entry name" value="EF-G-binding_N"/>
</dbReference>
<reference evidence="3 4" key="1">
    <citation type="submission" date="2022-12" db="EMBL/GenBank/DDBJ databases">
        <title>Draft genome sequence of Paenibacillus sp. dW9.</title>
        <authorList>
            <person name="Choi E.-W."/>
            <person name="Kim D.-U."/>
        </authorList>
    </citation>
    <scope>NUCLEOTIDE SEQUENCE [LARGE SCALE GENOMIC DNA]</scope>
    <source>
        <strain evidence="4">dW9</strain>
    </source>
</reference>
<evidence type="ECO:0000259" key="1">
    <source>
        <dbReference type="Pfam" id="PF07299"/>
    </source>
</evidence>
<evidence type="ECO:0000313" key="4">
    <source>
        <dbReference type="Proteomes" id="UP001527882"/>
    </source>
</evidence>
<accession>A0ABT4Q4Z0</accession>
<feature type="domain" description="Elongation factor G-binding protein C-terminal treble-clef zinc-finger" evidence="2">
    <location>
        <begin position="102"/>
        <end position="203"/>
    </location>
</feature>
<dbReference type="CDD" id="cd16342">
    <property type="entry name" value="FusC_FusB"/>
    <property type="match status" value="1"/>
</dbReference>
<dbReference type="Proteomes" id="UP001527882">
    <property type="component" value="Unassembled WGS sequence"/>
</dbReference>
<keyword evidence="4" id="KW-1185">Reference proteome</keyword>
<gene>
    <name evidence="3" type="ORF">O9H85_05745</name>
</gene>
<dbReference type="EMBL" id="JAQAGZ010000003">
    <property type="protein sequence ID" value="MCZ8511932.1"/>
    <property type="molecule type" value="Genomic_DNA"/>
</dbReference>